<dbReference type="EMBL" id="JABMIG020000131">
    <property type="protein sequence ID" value="KAL3790204.1"/>
    <property type="molecule type" value="Genomic_DNA"/>
</dbReference>
<evidence type="ECO:0000313" key="2">
    <source>
        <dbReference type="Proteomes" id="UP001516023"/>
    </source>
</evidence>
<reference evidence="1 2" key="1">
    <citation type="journal article" date="2020" name="G3 (Bethesda)">
        <title>Improved Reference Genome for Cyclotella cryptica CCMP332, a Model for Cell Wall Morphogenesis, Salinity Adaptation, and Lipid Production in Diatoms (Bacillariophyta).</title>
        <authorList>
            <person name="Roberts W.R."/>
            <person name="Downey K.M."/>
            <person name="Ruck E.C."/>
            <person name="Traller J.C."/>
            <person name="Alverson A.J."/>
        </authorList>
    </citation>
    <scope>NUCLEOTIDE SEQUENCE [LARGE SCALE GENOMIC DNA]</scope>
    <source>
        <strain evidence="1 2">CCMP332</strain>
    </source>
</reference>
<proteinExistence type="predicted"/>
<gene>
    <name evidence="1" type="ORF">HJC23_005576</name>
</gene>
<dbReference type="AlphaFoldDB" id="A0ABD3PR63"/>
<sequence>MVYNKGERVTMKFGDYLDCLSLCIESDGSKSNNIQQEHGQYGKQIDMAYLAQNKLFSQVQNDIPIPQFVAIPMLGTILERACCTTQCYGWAQDILSQWAGNVFCCFRLIAPLSCDAPDNASNVDFYGKLWHYAGVDRNQCNTSAVDIKNPD</sequence>
<protein>
    <submittedName>
        <fullName evidence="1">Uncharacterized protein</fullName>
    </submittedName>
</protein>
<comment type="caution">
    <text evidence="1">The sequence shown here is derived from an EMBL/GenBank/DDBJ whole genome shotgun (WGS) entry which is preliminary data.</text>
</comment>
<evidence type="ECO:0000313" key="1">
    <source>
        <dbReference type="EMBL" id="KAL3790204.1"/>
    </source>
</evidence>
<dbReference type="Proteomes" id="UP001516023">
    <property type="component" value="Unassembled WGS sequence"/>
</dbReference>
<keyword evidence="2" id="KW-1185">Reference proteome</keyword>
<organism evidence="1 2">
    <name type="scientific">Cyclotella cryptica</name>
    <dbReference type="NCBI Taxonomy" id="29204"/>
    <lineage>
        <taxon>Eukaryota</taxon>
        <taxon>Sar</taxon>
        <taxon>Stramenopiles</taxon>
        <taxon>Ochrophyta</taxon>
        <taxon>Bacillariophyta</taxon>
        <taxon>Coscinodiscophyceae</taxon>
        <taxon>Thalassiosirophycidae</taxon>
        <taxon>Stephanodiscales</taxon>
        <taxon>Stephanodiscaceae</taxon>
        <taxon>Cyclotella</taxon>
    </lineage>
</organism>
<accession>A0ABD3PR63</accession>
<name>A0ABD3PR63_9STRA</name>